<protein>
    <submittedName>
        <fullName evidence="2">Uncharacterized protein</fullName>
    </submittedName>
</protein>
<proteinExistence type="predicted"/>
<dbReference type="VEuPathDB" id="VectorBase:LOC119164747"/>
<feature type="compositionally biased region" description="Gly residues" evidence="1">
    <location>
        <begin position="26"/>
        <end position="38"/>
    </location>
</feature>
<dbReference type="EMBL" id="JABSTU010000005">
    <property type="protein sequence ID" value="KAH8032161.1"/>
    <property type="molecule type" value="Genomic_DNA"/>
</dbReference>
<reference evidence="2" key="2">
    <citation type="submission" date="2021-09" db="EMBL/GenBank/DDBJ databases">
        <authorList>
            <person name="Jia N."/>
            <person name="Wang J."/>
            <person name="Shi W."/>
            <person name="Du L."/>
            <person name="Sun Y."/>
            <person name="Zhan W."/>
            <person name="Jiang J."/>
            <person name="Wang Q."/>
            <person name="Zhang B."/>
            <person name="Ji P."/>
            <person name="Sakyi L.B."/>
            <person name="Cui X."/>
            <person name="Yuan T."/>
            <person name="Jiang B."/>
            <person name="Yang W."/>
            <person name="Lam T.T.-Y."/>
            <person name="Chang Q."/>
            <person name="Ding S."/>
            <person name="Wang X."/>
            <person name="Zhu J."/>
            <person name="Ruan X."/>
            <person name="Zhao L."/>
            <person name="Wei J."/>
            <person name="Que T."/>
            <person name="Du C."/>
            <person name="Cheng J."/>
            <person name="Dai P."/>
            <person name="Han X."/>
            <person name="Huang E."/>
            <person name="Gao Y."/>
            <person name="Liu J."/>
            <person name="Shao H."/>
            <person name="Ye R."/>
            <person name="Li L."/>
            <person name="Wei W."/>
            <person name="Wang X."/>
            <person name="Wang C."/>
            <person name="Huo Q."/>
            <person name="Li W."/>
            <person name="Guo W."/>
            <person name="Chen H."/>
            <person name="Chen S."/>
            <person name="Zhou L."/>
            <person name="Zhou L."/>
            <person name="Ni X."/>
            <person name="Tian J."/>
            <person name="Zhou Y."/>
            <person name="Sheng Y."/>
            <person name="Liu T."/>
            <person name="Pan Y."/>
            <person name="Xia L."/>
            <person name="Li J."/>
            <person name="Zhao F."/>
            <person name="Cao W."/>
        </authorList>
    </citation>
    <scope>NUCLEOTIDE SEQUENCE</scope>
    <source>
        <strain evidence="2">Rmic-2018</strain>
        <tissue evidence="2">Larvae</tissue>
    </source>
</reference>
<evidence type="ECO:0000256" key="1">
    <source>
        <dbReference type="SAM" id="MobiDB-lite"/>
    </source>
</evidence>
<organism evidence="2 3">
    <name type="scientific">Rhipicephalus microplus</name>
    <name type="common">Cattle tick</name>
    <name type="synonym">Boophilus microplus</name>
    <dbReference type="NCBI Taxonomy" id="6941"/>
    <lineage>
        <taxon>Eukaryota</taxon>
        <taxon>Metazoa</taxon>
        <taxon>Ecdysozoa</taxon>
        <taxon>Arthropoda</taxon>
        <taxon>Chelicerata</taxon>
        <taxon>Arachnida</taxon>
        <taxon>Acari</taxon>
        <taxon>Parasitiformes</taxon>
        <taxon>Ixodida</taxon>
        <taxon>Ixodoidea</taxon>
        <taxon>Ixodidae</taxon>
        <taxon>Rhipicephalinae</taxon>
        <taxon>Rhipicephalus</taxon>
        <taxon>Boophilus</taxon>
    </lineage>
</organism>
<sequence>MGTRYTIHTVPHHRGQWTWNALSSRGGAGGGSSGGGALGPPTSQQARGRQLLDHEALACLLVLLFVDEPRINTGRLHRVLRNLCYHPPTRHWVVKVGA</sequence>
<keyword evidence="3" id="KW-1185">Reference proteome</keyword>
<dbReference type="Proteomes" id="UP000821866">
    <property type="component" value="Chromosome 3"/>
</dbReference>
<evidence type="ECO:0000313" key="3">
    <source>
        <dbReference type="Proteomes" id="UP000821866"/>
    </source>
</evidence>
<feature type="region of interest" description="Disordered" evidence="1">
    <location>
        <begin position="21"/>
        <end position="48"/>
    </location>
</feature>
<name>A0A9J6ECW5_RHIMP</name>
<reference evidence="2" key="1">
    <citation type="journal article" date="2020" name="Cell">
        <title>Large-Scale Comparative Analyses of Tick Genomes Elucidate Their Genetic Diversity and Vector Capacities.</title>
        <authorList>
            <consortium name="Tick Genome and Microbiome Consortium (TIGMIC)"/>
            <person name="Jia N."/>
            <person name="Wang J."/>
            <person name="Shi W."/>
            <person name="Du L."/>
            <person name="Sun Y."/>
            <person name="Zhan W."/>
            <person name="Jiang J.F."/>
            <person name="Wang Q."/>
            <person name="Zhang B."/>
            <person name="Ji P."/>
            <person name="Bell-Sakyi L."/>
            <person name="Cui X.M."/>
            <person name="Yuan T.T."/>
            <person name="Jiang B.G."/>
            <person name="Yang W.F."/>
            <person name="Lam T.T."/>
            <person name="Chang Q.C."/>
            <person name="Ding S.J."/>
            <person name="Wang X.J."/>
            <person name="Zhu J.G."/>
            <person name="Ruan X.D."/>
            <person name="Zhao L."/>
            <person name="Wei J.T."/>
            <person name="Ye R.Z."/>
            <person name="Que T.C."/>
            <person name="Du C.H."/>
            <person name="Zhou Y.H."/>
            <person name="Cheng J.X."/>
            <person name="Dai P.F."/>
            <person name="Guo W.B."/>
            <person name="Han X.H."/>
            <person name="Huang E.J."/>
            <person name="Li L.F."/>
            <person name="Wei W."/>
            <person name="Gao Y.C."/>
            <person name="Liu J.Z."/>
            <person name="Shao H.Z."/>
            <person name="Wang X."/>
            <person name="Wang C.C."/>
            <person name="Yang T.C."/>
            <person name="Huo Q.B."/>
            <person name="Li W."/>
            <person name="Chen H.Y."/>
            <person name="Chen S.E."/>
            <person name="Zhou L.G."/>
            <person name="Ni X.B."/>
            <person name="Tian J.H."/>
            <person name="Sheng Y."/>
            <person name="Liu T."/>
            <person name="Pan Y.S."/>
            <person name="Xia L.Y."/>
            <person name="Li J."/>
            <person name="Zhao F."/>
            <person name="Cao W.C."/>
        </authorList>
    </citation>
    <scope>NUCLEOTIDE SEQUENCE</scope>
    <source>
        <strain evidence="2">Rmic-2018</strain>
    </source>
</reference>
<evidence type="ECO:0000313" key="2">
    <source>
        <dbReference type="EMBL" id="KAH8032161.1"/>
    </source>
</evidence>
<accession>A0A9J6ECW5</accession>
<gene>
    <name evidence="2" type="ORF">HPB51_023305</name>
</gene>
<dbReference type="AlphaFoldDB" id="A0A9J6ECW5"/>
<comment type="caution">
    <text evidence="2">The sequence shown here is derived from an EMBL/GenBank/DDBJ whole genome shotgun (WGS) entry which is preliminary data.</text>
</comment>